<dbReference type="InterPro" id="IPR029045">
    <property type="entry name" value="ClpP/crotonase-like_dom_sf"/>
</dbReference>
<dbReference type="InterPro" id="IPR036034">
    <property type="entry name" value="PDZ_sf"/>
</dbReference>
<comment type="similarity">
    <text evidence="2 7">Belongs to the peptidase S41B family.</text>
</comment>
<proteinExistence type="inferred from homology"/>
<feature type="active site" description="Charge relay system" evidence="8">
    <location>
        <position position="795"/>
    </location>
</feature>
<dbReference type="GO" id="GO:0008236">
    <property type="term" value="F:serine-type peptidase activity"/>
    <property type="evidence" value="ECO:0007669"/>
    <property type="project" value="UniProtKB-UniRule"/>
</dbReference>
<dbReference type="CDD" id="cd07562">
    <property type="entry name" value="Peptidase_S41_TRI"/>
    <property type="match status" value="1"/>
</dbReference>
<dbReference type="InterPro" id="IPR029414">
    <property type="entry name" value="Tricorn_PDZ"/>
</dbReference>
<dbReference type="Pfam" id="PF26549">
    <property type="entry name" value="Tricorn_N"/>
    <property type="match status" value="1"/>
</dbReference>
<feature type="compositionally biased region" description="Basic and acidic residues" evidence="9">
    <location>
        <begin position="565"/>
        <end position="601"/>
    </location>
</feature>
<evidence type="ECO:0000256" key="9">
    <source>
        <dbReference type="SAM" id="MobiDB-lite"/>
    </source>
</evidence>
<protein>
    <recommendedName>
        <fullName evidence="7">Tricorn protease homolog</fullName>
        <ecNumber evidence="7">3.4.21.-</ecNumber>
    </recommendedName>
</protein>
<dbReference type="Gene3D" id="2.30.42.10">
    <property type="match status" value="1"/>
</dbReference>
<dbReference type="SUPFAM" id="SSF50156">
    <property type="entry name" value="PDZ domain-like"/>
    <property type="match status" value="1"/>
</dbReference>
<evidence type="ECO:0000313" key="13">
    <source>
        <dbReference type="Proteomes" id="UP000539175"/>
    </source>
</evidence>
<evidence type="ECO:0000256" key="3">
    <source>
        <dbReference type="ARBA" id="ARBA00022490"/>
    </source>
</evidence>
<feature type="domain" description="Tail specific protease" evidence="11">
    <location>
        <begin position="894"/>
        <end position="1086"/>
    </location>
</feature>
<keyword evidence="6 7" id="KW-0720">Serine protease</keyword>
<dbReference type="EMBL" id="JACIIZ010000007">
    <property type="protein sequence ID" value="MBB6252403.1"/>
    <property type="molecule type" value="Genomic_DNA"/>
</dbReference>
<keyword evidence="10" id="KW-0732">Signal</keyword>
<dbReference type="Gene3D" id="3.90.226.10">
    <property type="entry name" value="2-enoyl-CoA Hydratase, Chain A, domain 1"/>
    <property type="match status" value="1"/>
</dbReference>
<keyword evidence="4 7" id="KW-0645">Protease</keyword>
<evidence type="ECO:0000256" key="4">
    <source>
        <dbReference type="ARBA" id="ARBA00022670"/>
    </source>
</evidence>
<dbReference type="RefSeq" id="WP_343066921.1">
    <property type="nucleotide sequence ID" value="NZ_JACIIZ010000007.1"/>
</dbReference>
<organism evidence="12 13">
    <name type="scientific">Nitrospirillum iridis</name>
    <dbReference type="NCBI Taxonomy" id="765888"/>
    <lineage>
        <taxon>Bacteria</taxon>
        <taxon>Pseudomonadati</taxon>
        <taxon>Pseudomonadota</taxon>
        <taxon>Alphaproteobacteria</taxon>
        <taxon>Rhodospirillales</taxon>
        <taxon>Azospirillaceae</taxon>
        <taxon>Nitrospirillum</taxon>
    </lineage>
</organism>
<dbReference type="SUPFAM" id="SSF52096">
    <property type="entry name" value="ClpP/crotonase"/>
    <property type="match status" value="1"/>
</dbReference>
<evidence type="ECO:0000256" key="10">
    <source>
        <dbReference type="SAM" id="SignalP"/>
    </source>
</evidence>
<dbReference type="Proteomes" id="UP000539175">
    <property type="component" value="Unassembled WGS sequence"/>
</dbReference>
<dbReference type="InterPro" id="IPR028204">
    <property type="entry name" value="Tricorn_C1"/>
</dbReference>
<evidence type="ECO:0000256" key="8">
    <source>
        <dbReference type="PIRSR" id="PIRSR036421-1"/>
    </source>
</evidence>
<feature type="compositionally biased region" description="Basic and acidic residues" evidence="9">
    <location>
        <begin position="1123"/>
        <end position="1136"/>
    </location>
</feature>
<feature type="region of interest" description="Disordered" evidence="9">
    <location>
        <begin position="1114"/>
        <end position="1136"/>
    </location>
</feature>
<dbReference type="SUPFAM" id="SSF82171">
    <property type="entry name" value="DPP6 N-terminal domain-like"/>
    <property type="match status" value="1"/>
</dbReference>
<evidence type="ECO:0000256" key="2">
    <source>
        <dbReference type="ARBA" id="ARBA00008524"/>
    </source>
</evidence>
<evidence type="ECO:0000256" key="6">
    <source>
        <dbReference type="ARBA" id="ARBA00022825"/>
    </source>
</evidence>
<feature type="chain" id="PRO_5030853759" description="Tricorn protease homolog" evidence="10">
    <location>
        <begin position="17"/>
        <end position="1136"/>
    </location>
</feature>
<dbReference type="EC" id="3.4.21.-" evidence="7"/>
<dbReference type="PANTHER" id="PTHR43253">
    <property type="entry name" value="TRICORN PROTEASE HOMOLOG 2-RELATED"/>
    <property type="match status" value="1"/>
</dbReference>
<feature type="active site" description="Charge relay system" evidence="8">
    <location>
        <position position="1075"/>
    </location>
</feature>
<dbReference type="GO" id="GO:0005737">
    <property type="term" value="C:cytoplasm"/>
    <property type="evidence" value="ECO:0007669"/>
    <property type="project" value="UniProtKB-SubCell"/>
</dbReference>
<evidence type="ECO:0000256" key="1">
    <source>
        <dbReference type="ARBA" id="ARBA00004496"/>
    </source>
</evidence>
<evidence type="ECO:0000259" key="11">
    <source>
        <dbReference type="SMART" id="SM00245"/>
    </source>
</evidence>
<dbReference type="Pfam" id="PF14685">
    <property type="entry name" value="PDZ_Tricorn"/>
    <property type="match status" value="1"/>
</dbReference>
<dbReference type="AlphaFoldDB" id="A0A7X0ED60"/>
<sequence length="1136" mass="122752">MALFACLSLSGSMAFAQGKSPESKPPEASAPPPLMLQHPSLSAGLIAFDYGGQIWTVPRAGGQARLLVAGQGQNSGPVFSPDGGLIAYTGTYDGNTDVYVVPVGGGQPRRLTWHPGRDVAVGWTPDGKNVLFRTPRTTPRDLEQLYTIPVTGGFASPLPLPSGFEASYSPDGSHLAYTPFSQWQPAWKHYRGGQTARVWIAALGDSGIIKVPRDNSNDRNPMWAGDTVYFLSDRDGPVALYAYDTKTAKVTAVVKNEKGFDIQSASAGPGGIVYDQFGTLNLFDTATRQSRAVPVAISGELPQTRAHLETLDPGQILHAALSPTGKRVLVETRGEILSVPAEKGDVRNLTQSPGVADRDPAWSPDGKTVAWFSDEGGEYALHLRSSDGMGPVRVISLGQPPSYFYGPLWAPDSKKIAYTDKRLNLWVVDLDHSGDHPTPVKVDTDRYDSPATRLDPSWSPDSRWIAYSKQLQNHLHGIFIYSLADKKTQMVTDGRSNATSPRFDRGGKYLYFVAFTNNGLDPGWLDMSSMGRATDGRVYVMVLRRDLPSPLAPESDDEPAAGKGGGDKGKGKAEAKDDGAPDAGDKKDDAPKGDGKKADGKKAKEVRIDFAGLDQRTLALPIPRVNLAGIEVGTEGVVFAGASPIALTDEDYTDGDEAGPPGVEIARFDLKTRKVDKFLDGVDAGSFAVSADGQKVLYAQHGRWFVGGADKAPDGGASALKLDEMQVWVDPRAEWRQMYHEAWRIERDFLYDPKAQGLDLARAERVYAPFLEAMAGRVDLNALFAEMTGHIGVGHTFVGGGALPKQDRVSVGLLGADYRVVAGRYQFARILEGESWTPGARAPLTQPGVNVAVGDLLLAVNGREVTTEEEVYRYFLGTAGKQTVLTVGPKADGSGSRQVTVVPLPSETKLRLHTWMEENRRKVDQLSGGRLAYVYLPDTASGGFSNFNRYYYSQVGKQGAIIDERFNHGGEIADFIVDQMKKTPQMVNATREGEEMVEPAQAIYGPKVMIINQMSGSGGDALPWLFRKANLGTLVGVRTWGGLVGIGGYPPLIDGGSITAPRWALYGTHGEWEVENIGIPPDVEVEQDPALVRQGHDPQLEKAVAVALDQLAKNPPVPFKRPAYPDRKPVLPDPVR</sequence>
<dbReference type="PIRSF" id="PIRSF036421">
    <property type="entry name" value="Tricorn_protease"/>
    <property type="match status" value="1"/>
</dbReference>
<keyword evidence="3 7" id="KW-0963">Cytoplasm</keyword>
<feature type="active site" description="Nucleophile" evidence="8">
    <location>
        <position position="1017"/>
    </location>
</feature>
<accession>A0A7X0ED60</accession>
<dbReference type="Pfam" id="PF14684">
    <property type="entry name" value="Tricorn_C1"/>
    <property type="match status" value="1"/>
</dbReference>
<comment type="subcellular location">
    <subcellularLocation>
        <location evidence="1 7">Cytoplasm</location>
    </subcellularLocation>
</comment>
<reference evidence="12 13" key="1">
    <citation type="submission" date="2020-08" db="EMBL/GenBank/DDBJ databases">
        <title>Genomic Encyclopedia of Type Strains, Phase IV (KMG-IV): sequencing the most valuable type-strain genomes for metagenomic binning, comparative biology and taxonomic classification.</title>
        <authorList>
            <person name="Goeker M."/>
        </authorList>
    </citation>
    <scope>NUCLEOTIDE SEQUENCE [LARGE SCALE GENOMIC DNA]</scope>
    <source>
        <strain evidence="12 13">DSM 22198</strain>
    </source>
</reference>
<dbReference type="PANTHER" id="PTHR43253:SF1">
    <property type="entry name" value="TRICORN PROTEASE HOMOLOG 2-RELATED"/>
    <property type="match status" value="1"/>
</dbReference>
<dbReference type="InterPro" id="IPR012393">
    <property type="entry name" value="Tricorn_protease"/>
</dbReference>
<feature type="region of interest" description="Disordered" evidence="9">
    <location>
        <begin position="549"/>
        <end position="601"/>
    </location>
</feature>
<gene>
    <name evidence="12" type="ORF">FHS74_002963</name>
</gene>
<dbReference type="SMART" id="SM00245">
    <property type="entry name" value="TSPc"/>
    <property type="match status" value="1"/>
</dbReference>
<keyword evidence="5 7" id="KW-0378">Hydrolase</keyword>
<dbReference type="Pfam" id="PF26550">
    <property type="entry name" value="Tricorn_2nd"/>
    <property type="match status" value="1"/>
</dbReference>
<comment type="function">
    <text evidence="7">Degrades oligopeptides.</text>
</comment>
<feature type="signal peptide" evidence="10">
    <location>
        <begin position="1"/>
        <end position="16"/>
    </location>
</feature>
<dbReference type="Pfam" id="PF03572">
    <property type="entry name" value="Peptidase_S41"/>
    <property type="match status" value="1"/>
</dbReference>
<dbReference type="Gene3D" id="2.120.10.60">
    <property type="entry name" value="Tricorn protease N-terminal domain"/>
    <property type="match status" value="1"/>
</dbReference>
<name>A0A7X0ED60_9PROT</name>
<dbReference type="InterPro" id="IPR005151">
    <property type="entry name" value="Tail-specific_protease"/>
</dbReference>
<comment type="caution">
    <text evidence="12">The sequence shown here is derived from an EMBL/GenBank/DDBJ whole genome shotgun (WGS) entry which is preliminary data.</text>
</comment>
<dbReference type="Gene3D" id="2.130.10.10">
    <property type="entry name" value="YVTN repeat-like/Quinoprotein amine dehydrogenase"/>
    <property type="match status" value="1"/>
</dbReference>
<evidence type="ECO:0000256" key="5">
    <source>
        <dbReference type="ARBA" id="ARBA00022801"/>
    </source>
</evidence>
<dbReference type="GO" id="GO:0006508">
    <property type="term" value="P:proteolysis"/>
    <property type="evidence" value="ECO:0007669"/>
    <property type="project" value="UniProtKB-UniRule"/>
</dbReference>
<evidence type="ECO:0000256" key="7">
    <source>
        <dbReference type="PIRNR" id="PIRNR036421"/>
    </source>
</evidence>
<dbReference type="Gene3D" id="3.30.750.44">
    <property type="match status" value="1"/>
</dbReference>
<dbReference type="SUPFAM" id="SSF69304">
    <property type="entry name" value="Tricorn protease N-terminal domain"/>
    <property type="match status" value="1"/>
</dbReference>
<keyword evidence="13" id="KW-1185">Reference proteome</keyword>
<dbReference type="InterPro" id="IPR015943">
    <property type="entry name" value="WD40/YVTN_repeat-like_dom_sf"/>
</dbReference>
<evidence type="ECO:0000313" key="12">
    <source>
        <dbReference type="EMBL" id="MBB6252403.1"/>
    </source>
</evidence>